<comment type="caution">
    <text evidence="2">The sequence shown here is derived from an EMBL/GenBank/DDBJ whole genome shotgun (WGS) entry which is preliminary data.</text>
</comment>
<dbReference type="Gene3D" id="3.30.2310.20">
    <property type="entry name" value="RelE-like"/>
    <property type="match status" value="1"/>
</dbReference>
<evidence type="ECO:0000313" key="3">
    <source>
        <dbReference type="Proteomes" id="UP000523821"/>
    </source>
</evidence>
<dbReference type="RefSeq" id="WP_183858220.1">
    <property type="nucleotide sequence ID" value="NZ_JACHOO010000010.1"/>
</dbReference>
<keyword evidence="3" id="KW-1185">Reference proteome</keyword>
<dbReference type="Proteomes" id="UP000523821">
    <property type="component" value="Unassembled WGS sequence"/>
</dbReference>
<name>A0A7W9FQ86_9HYPH</name>
<protein>
    <submittedName>
        <fullName evidence="2">Toxin ParE1/3/4</fullName>
    </submittedName>
</protein>
<dbReference type="Pfam" id="PF05016">
    <property type="entry name" value="ParE_toxin"/>
    <property type="match status" value="1"/>
</dbReference>
<sequence length="122" mass="13883">MARFVLSAEAQDDIDDVVLYSRELFGEDAGYRYETLLLTALRDIAADPMRPGSHEVTKGGPGTRAYHIRYSRLRVPGGRIREPRHIIFYRSLTPGLIGISRILHERMDPTRHAPGRFAGHQR</sequence>
<dbReference type="EMBL" id="JACHOO010000010">
    <property type="protein sequence ID" value="MBB5754787.1"/>
    <property type="molecule type" value="Genomic_DNA"/>
</dbReference>
<reference evidence="2 3" key="1">
    <citation type="submission" date="2020-08" db="EMBL/GenBank/DDBJ databases">
        <title>Genomic Encyclopedia of Type Strains, Phase IV (KMG-IV): sequencing the most valuable type-strain genomes for metagenomic binning, comparative biology and taxonomic classification.</title>
        <authorList>
            <person name="Goeker M."/>
        </authorList>
    </citation>
    <scope>NUCLEOTIDE SEQUENCE [LARGE SCALE GENOMIC DNA]</scope>
    <source>
        <strain evidence="2 3">DSM 16268</strain>
    </source>
</reference>
<gene>
    <name evidence="2" type="ORF">GGQ63_003879</name>
</gene>
<accession>A0A7W9FQ86</accession>
<dbReference type="AlphaFoldDB" id="A0A7W9FQ86"/>
<keyword evidence="1" id="KW-1277">Toxin-antitoxin system</keyword>
<dbReference type="InterPro" id="IPR007712">
    <property type="entry name" value="RelE/ParE_toxin"/>
</dbReference>
<organism evidence="2 3">
    <name type="scientific">Prosthecomicrobium pneumaticum</name>
    <dbReference type="NCBI Taxonomy" id="81895"/>
    <lineage>
        <taxon>Bacteria</taxon>
        <taxon>Pseudomonadati</taxon>
        <taxon>Pseudomonadota</taxon>
        <taxon>Alphaproteobacteria</taxon>
        <taxon>Hyphomicrobiales</taxon>
        <taxon>Kaistiaceae</taxon>
        <taxon>Prosthecomicrobium</taxon>
    </lineage>
</organism>
<evidence type="ECO:0000256" key="1">
    <source>
        <dbReference type="ARBA" id="ARBA00022649"/>
    </source>
</evidence>
<proteinExistence type="predicted"/>
<dbReference type="InterPro" id="IPR035093">
    <property type="entry name" value="RelE/ParE_toxin_dom_sf"/>
</dbReference>
<evidence type="ECO:0000313" key="2">
    <source>
        <dbReference type="EMBL" id="MBB5754787.1"/>
    </source>
</evidence>